<sequence length="319" mass="33640">MLLQVLGTAAGGGLPQWNCACPGCAGARAHPHRRRHHASLAVRVADHRWYVVNAGPDLTDQIEASLALHPGPGLRETPVAGVVLTDAELDHTLGIARLREARAGVEVWATPPVRHALLNGLRLGDVLGPYTPLEWRELGPQPRLLGDAVEMSALPISAKRPRYATGLPPLSSPSSLSSPPPLSGPPGDAAPGDLSWVVALHLHEPATGVRVVYAPALAAWPDALQKAVEDADCVLVDGTFWDDDEPVRTGISSRTATAMGHLPIDGPDGTARRLAGVRGRCLYTHLNNTNPLADPGAAEHTRLAALGLEVAAERMVIEI</sequence>
<dbReference type="Pfam" id="PF12706">
    <property type="entry name" value="Lactamase_B_2"/>
    <property type="match status" value="1"/>
</dbReference>
<keyword evidence="4 6" id="KW-0813">Transport</keyword>
<feature type="domain" description="Metallo-beta-lactamase" evidence="8">
    <location>
        <begin position="48"/>
        <end position="280"/>
    </location>
</feature>
<name>A0AAU2GX29_9ACTN</name>
<evidence type="ECO:0000256" key="2">
    <source>
        <dbReference type="ARBA" id="ARBA00008481"/>
    </source>
</evidence>
<evidence type="ECO:0000256" key="4">
    <source>
        <dbReference type="ARBA" id="ARBA00022448"/>
    </source>
</evidence>
<evidence type="ECO:0000256" key="6">
    <source>
        <dbReference type="HAMAP-Rule" id="MF_00653"/>
    </source>
</evidence>
<gene>
    <name evidence="6" type="primary">pqqB</name>
    <name evidence="9" type="ORF">OHV25_07525</name>
</gene>
<protein>
    <recommendedName>
        <fullName evidence="3 6">Coenzyme PQQ synthesis protein B</fullName>
    </recommendedName>
    <alternativeName>
        <fullName evidence="6">Pyrroloquinoline quinone biosynthesis protein B</fullName>
    </alternativeName>
</protein>
<comment type="pathway">
    <text evidence="1 6">Cofactor biosynthesis; pyrroloquinoline quinone biosynthesis.</text>
</comment>
<evidence type="ECO:0000259" key="8">
    <source>
        <dbReference type="Pfam" id="PF12706"/>
    </source>
</evidence>
<dbReference type="EMBL" id="CP108253">
    <property type="protein sequence ID" value="WTU39431.1"/>
    <property type="molecule type" value="Genomic_DNA"/>
</dbReference>
<dbReference type="SUPFAM" id="SSF56281">
    <property type="entry name" value="Metallo-hydrolase/oxidoreductase"/>
    <property type="match status" value="1"/>
</dbReference>
<evidence type="ECO:0000256" key="3">
    <source>
        <dbReference type="ARBA" id="ARBA00015084"/>
    </source>
</evidence>
<dbReference type="HAMAP" id="MF_00653">
    <property type="entry name" value="PQQ_syn_PqqB"/>
    <property type="match status" value="1"/>
</dbReference>
<feature type="region of interest" description="Disordered" evidence="7">
    <location>
        <begin position="164"/>
        <end position="189"/>
    </location>
</feature>
<dbReference type="GO" id="GO:0018189">
    <property type="term" value="P:pyrroloquinoline quinone biosynthetic process"/>
    <property type="evidence" value="ECO:0007669"/>
    <property type="project" value="UniProtKB-UniRule"/>
</dbReference>
<accession>A0AAU2GX29</accession>
<dbReference type="InterPro" id="IPR036866">
    <property type="entry name" value="RibonucZ/Hydroxyglut_hydro"/>
</dbReference>
<dbReference type="Gene3D" id="3.60.15.10">
    <property type="entry name" value="Ribonuclease Z/Hydroxyacylglutathione hydrolase-like"/>
    <property type="match status" value="1"/>
</dbReference>
<evidence type="ECO:0000256" key="5">
    <source>
        <dbReference type="ARBA" id="ARBA00022905"/>
    </source>
</evidence>
<proteinExistence type="inferred from homology"/>
<dbReference type="NCBIfam" id="TIGR02108">
    <property type="entry name" value="PQQ_syn_pqqB"/>
    <property type="match status" value="1"/>
</dbReference>
<evidence type="ECO:0000313" key="9">
    <source>
        <dbReference type="EMBL" id="WTU39431.1"/>
    </source>
</evidence>
<comment type="function">
    <text evidence="6">May be involved in the transport of PQQ or its precursor to the periplasm.</text>
</comment>
<dbReference type="InterPro" id="IPR011842">
    <property type="entry name" value="PQQ_synth_PqqB"/>
</dbReference>
<feature type="compositionally biased region" description="Low complexity" evidence="7">
    <location>
        <begin position="166"/>
        <end position="177"/>
    </location>
</feature>
<dbReference type="AlphaFoldDB" id="A0AAU2GX29"/>
<organism evidence="9">
    <name type="scientific">Streptomyces sp. NBC_00060</name>
    <dbReference type="NCBI Taxonomy" id="2975636"/>
    <lineage>
        <taxon>Bacteria</taxon>
        <taxon>Bacillati</taxon>
        <taxon>Actinomycetota</taxon>
        <taxon>Actinomycetes</taxon>
        <taxon>Kitasatosporales</taxon>
        <taxon>Streptomycetaceae</taxon>
        <taxon>Streptomyces</taxon>
    </lineage>
</organism>
<evidence type="ECO:0000256" key="7">
    <source>
        <dbReference type="SAM" id="MobiDB-lite"/>
    </source>
</evidence>
<evidence type="ECO:0000256" key="1">
    <source>
        <dbReference type="ARBA" id="ARBA00004886"/>
    </source>
</evidence>
<keyword evidence="5 6" id="KW-0884">PQQ biosynthesis</keyword>
<dbReference type="InterPro" id="IPR001279">
    <property type="entry name" value="Metallo-B-lactamas"/>
</dbReference>
<comment type="similarity">
    <text evidence="2 6">Belongs to the PqqB family.</text>
</comment>
<reference evidence="9" key="1">
    <citation type="submission" date="2022-10" db="EMBL/GenBank/DDBJ databases">
        <title>The complete genomes of actinobacterial strains from the NBC collection.</title>
        <authorList>
            <person name="Joergensen T.S."/>
            <person name="Alvarez Arevalo M."/>
            <person name="Sterndorff E.B."/>
            <person name="Faurdal D."/>
            <person name="Vuksanovic O."/>
            <person name="Mourched A.-S."/>
            <person name="Charusanti P."/>
            <person name="Shaw S."/>
            <person name="Blin K."/>
            <person name="Weber T."/>
        </authorList>
    </citation>
    <scope>NUCLEOTIDE SEQUENCE</scope>
    <source>
        <strain evidence="9">NBC_00060</strain>
    </source>
</reference>